<dbReference type="Proteomes" id="UP000735302">
    <property type="component" value="Unassembled WGS sequence"/>
</dbReference>
<protein>
    <submittedName>
        <fullName evidence="1">Uncharacterized protein</fullName>
    </submittedName>
</protein>
<evidence type="ECO:0000313" key="2">
    <source>
        <dbReference type="Proteomes" id="UP000735302"/>
    </source>
</evidence>
<proteinExistence type="predicted"/>
<keyword evidence="2" id="KW-1185">Reference proteome</keyword>
<reference evidence="1 2" key="1">
    <citation type="journal article" date="2021" name="Elife">
        <title>Chloroplast acquisition without the gene transfer in kleptoplastic sea slugs, Plakobranchus ocellatus.</title>
        <authorList>
            <person name="Maeda T."/>
            <person name="Takahashi S."/>
            <person name="Yoshida T."/>
            <person name="Shimamura S."/>
            <person name="Takaki Y."/>
            <person name="Nagai Y."/>
            <person name="Toyoda A."/>
            <person name="Suzuki Y."/>
            <person name="Arimoto A."/>
            <person name="Ishii H."/>
            <person name="Satoh N."/>
            <person name="Nishiyama T."/>
            <person name="Hasebe M."/>
            <person name="Maruyama T."/>
            <person name="Minagawa J."/>
            <person name="Obokata J."/>
            <person name="Shigenobu S."/>
        </authorList>
    </citation>
    <scope>NUCLEOTIDE SEQUENCE [LARGE SCALE GENOMIC DNA]</scope>
</reference>
<organism evidence="1 2">
    <name type="scientific">Plakobranchus ocellatus</name>
    <dbReference type="NCBI Taxonomy" id="259542"/>
    <lineage>
        <taxon>Eukaryota</taxon>
        <taxon>Metazoa</taxon>
        <taxon>Spiralia</taxon>
        <taxon>Lophotrochozoa</taxon>
        <taxon>Mollusca</taxon>
        <taxon>Gastropoda</taxon>
        <taxon>Heterobranchia</taxon>
        <taxon>Euthyneura</taxon>
        <taxon>Panpulmonata</taxon>
        <taxon>Sacoglossa</taxon>
        <taxon>Placobranchoidea</taxon>
        <taxon>Plakobranchidae</taxon>
        <taxon>Plakobranchus</taxon>
    </lineage>
</organism>
<gene>
    <name evidence="1" type="ORF">PoB_006142100</name>
</gene>
<sequence length="86" mass="9651">MRSEIHQRISRVGPGERMCATMAAAGRKRRPWQIVAYGLPLVQDKVTSLSPPGFCLLSPVPFLPYRPVYFSFCCPLILSLPMWSLG</sequence>
<accession>A0AAV4CSQ4</accession>
<comment type="caution">
    <text evidence="1">The sequence shown here is derived from an EMBL/GenBank/DDBJ whole genome shotgun (WGS) entry which is preliminary data.</text>
</comment>
<dbReference type="EMBL" id="BLXT01006948">
    <property type="protein sequence ID" value="GFO34916.1"/>
    <property type="molecule type" value="Genomic_DNA"/>
</dbReference>
<evidence type="ECO:0000313" key="1">
    <source>
        <dbReference type="EMBL" id="GFO34916.1"/>
    </source>
</evidence>
<dbReference type="AlphaFoldDB" id="A0AAV4CSQ4"/>
<name>A0AAV4CSQ4_9GAST</name>